<dbReference type="Proteomes" id="UP000199230">
    <property type="component" value="Unassembled WGS sequence"/>
</dbReference>
<keyword evidence="1" id="KW-0408">Iron</keyword>
<gene>
    <name evidence="3" type="ORF">SAMN05192546_110114</name>
</gene>
<proteinExistence type="predicted"/>
<dbReference type="InterPro" id="IPR038157">
    <property type="entry name" value="FeoA_core_dom"/>
</dbReference>
<dbReference type="SMART" id="SM00899">
    <property type="entry name" value="FeoA"/>
    <property type="match status" value="1"/>
</dbReference>
<dbReference type="EMBL" id="FNPV01000010">
    <property type="protein sequence ID" value="SDZ16773.1"/>
    <property type="molecule type" value="Genomic_DNA"/>
</dbReference>
<dbReference type="InterPro" id="IPR008988">
    <property type="entry name" value="Transcriptional_repressor_C"/>
</dbReference>
<reference evidence="3 4" key="1">
    <citation type="submission" date="2016-10" db="EMBL/GenBank/DDBJ databases">
        <authorList>
            <person name="de Groot N.N."/>
        </authorList>
    </citation>
    <scope>NUCLEOTIDE SEQUENCE [LARGE SCALE GENOMIC DNA]</scope>
    <source>
        <strain evidence="3 4">APO</strain>
    </source>
</reference>
<name>A0A1H3QU24_9FIRM</name>
<dbReference type="Pfam" id="PF04023">
    <property type="entry name" value="FeoA"/>
    <property type="match status" value="1"/>
</dbReference>
<keyword evidence="4" id="KW-1185">Reference proteome</keyword>
<sequence>MAKSNSCCCETNHKVSQDLSCSGRSLRQLACGEQCTIVNVPSDSYLASLGFRINKTVTVMAKGILNGPILCCIDGRNIALGQEVAQRIQVEY</sequence>
<evidence type="ECO:0000313" key="3">
    <source>
        <dbReference type="EMBL" id="SDZ16773.1"/>
    </source>
</evidence>
<dbReference type="SUPFAM" id="SSF50037">
    <property type="entry name" value="C-terminal domain of transcriptional repressors"/>
    <property type="match status" value="1"/>
</dbReference>
<dbReference type="OrthoDB" id="9811076at2"/>
<feature type="domain" description="Ferrous iron transporter FeoA-like" evidence="2">
    <location>
        <begin position="24"/>
        <end position="92"/>
    </location>
</feature>
<evidence type="ECO:0000256" key="1">
    <source>
        <dbReference type="ARBA" id="ARBA00023004"/>
    </source>
</evidence>
<dbReference type="InterPro" id="IPR007167">
    <property type="entry name" value="Fe-transptr_FeoA-like"/>
</dbReference>
<protein>
    <submittedName>
        <fullName evidence="3">Fe2+ transport system protein FeoA</fullName>
    </submittedName>
</protein>
<dbReference type="RefSeq" id="WP_093315216.1">
    <property type="nucleotide sequence ID" value="NZ_FNPV01000010.1"/>
</dbReference>
<dbReference type="Gene3D" id="2.30.30.90">
    <property type="match status" value="1"/>
</dbReference>
<evidence type="ECO:0000259" key="2">
    <source>
        <dbReference type="SMART" id="SM00899"/>
    </source>
</evidence>
<dbReference type="AlphaFoldDB" id="A0A1H3QU24"/>
<dbReference type="STRING" id="159292.SAMN05192546_110114"/>
<evidence type="ECO:0000313" key="4">
    <source>
        <dbReference type="Proteomes" id="UP000199230"/>
    </source>
</evidence>
<accession>A0A1H3QU24</accession>
<dbReference type="GO" id="GO:0046914">
    <property type="term" value="F:transition metal ion binding"/>
    <property type="evidence" value="ECO:0007669"/>
    <property type="project" value="InterPro"/>
</dbReference>
<organism evidence="3 4">
    <name type="scientific">Tindallia californiensis</name>
    <dbReference type="NCBI Taxonomy" id="159292"/>
    <lineage>
        <taxon>Bacteria</taxon>
        <taxon>Bacillati</taxon>
        <taxon>Bacillota</taxon>
        <taxon>Clostridia</taxon>
        <taxon>Peptostreptococcales</taxon>
        <taxon>Tindalliaceae</taxon>
        <taxon>Tindallia</taxon>
    </lineage>
</organism>